<dbReference type="InterPro" id="IPR050832">
    <property type="entry name" value="Bact_Acetyltransf"/>
</dbReference>
<dbReference type="SUPFAM" id="SSF55729">
    <property type="entry name" value="Acyl-CoA N-acyltransferases (Nat)"/>
    <property type="match status" value="1"/>
</dbReference>
<gene>
    <name evidence="4" type="ORF">FRF71_02115</name>
</gene>
<dbReference type="EMBL" id="CP042345">
    <property type="protein sequence ID" value="QEA15025.1"/>
    <property type="molecule type" value="Genomic_DNA"/>
</dbReference>
<accession>A0A5B8S2E5</accession>
<dbReference type="Pfam" id="PF00583">
    <property type="entry name" value="Acetyltransf_1"/>
    <property type="match status" value="1"/>
</dbReference>
<name>A0A5B8S2E5_9SPHN</name>
<dbReference type="CDD" id="cd04301">
    <property type="entry name" value="NAT_SF"/>
    <property type="match status" value="1"/>
</dbReference>
<evidence type="ECO:0000256" key="2">
    <source>
        <dbReference type="ARBA" id="ARBA00023315"/>
    </source>
</evidence>
<dbReference type="AlphaFoldDB" id="A0A5B8S2E5"/>
<evidence type="ECO:0000256" key="1">
    <source>
        <dbReference type="ARBA" id="ARBA00022679"/>
    </source>
</evidence>
<dbReference type="PANTHER" id="PTHR43877">
    <property type="entry name" value="AMINOALKYLPHOSPHONATE N-ACETYLTRANSFERASE-RELATED-RELATED"/>
    <property type="match status" value="1"/>
</dbReference>
<dbReference type="InterPro" id="IPR016181">
    <property type="entry name" value="Acyl_CoA_acyltransferase"/>
</dbReference>
<dbReference type="GO" id="GO:0016747">
    <property type="term" value="F:acyltransferase activity, transferring groups other than amino-acyl groups"/>
    <property type="evidence" value="ECO:0007669"/>
    <property type="project" value="InterPro"/>
</dbReference>
<proteinExistence type="predicted"/>
<dbReference type="InterPro" id="IPR000182">
    <property type="entry name" value="GNAT_dom"/>
</dbReference>
<reference evidence="4 5" key="1">
    <citation type="journal article" date="2013" name="J. Microbiol. Biotechnol.">
        <title>Novosphingobium ginsenosidimutans sp. nov., with the ability to convert ginsenoside.</title>
        <authorList>
            <person name="Kim J.K."/>
            <person name="He D."/>
            <person name="Liu Q.M."/>
            <person name="Park H.Y."/>
            <person name="Jung M.S."/>
            <person name="Yoon M.H."/>
            <person name="Kim S.C."/>
            <person name="Im W.T."/>
        </authorList>
    </citation>
    <scope>NUCLEOTIDE SEQUENCE [LARGE SCALE GENOMIC DNA]</scope>
    <source>
        <strain evidence="4 5">FW-6</strain>
    </source>
</reference>
<sequence>MMPPADDIDRIMAVMQAAFDPVYGEAWTRRQVEDALLVGNCHYRIAEVLGEPAGFTLSRYGFEEEELLLIAVSPDFRRRRIGNQLLQQCKDDARLRGARQLLLEMRSDNPAVHLYRQNGFVQIGTRTNYYRTPGGDRLDAITFRCSL</sequence>
<protein>
    <submittedName>
        <fullName evidence="4">GNAT family N-acetyltransferase</fullName>
    </submittedName>
</protein>
<keyword evidence="2" id="KW-0012">Acyltransferase</keyword>
<dbReference type="KEGG" id="ngf:FRF71_02115"/>
<keyword evidence="1 4" id="KW-0808">Transferase</keyword>
<evidence type="ECO:0000313" key="5">
    <source>
        <dbReference type="Proteomes" id="UP000321172"/>
    </source>
</evidence>
<evidence type="ECO:0000313" key="4">
    <source>
        <dbReference type="EMBL" id="QEA15025.1"/>
    </source>
</evidence>
<organism evidence="4 5">
    <name type="scientific">Novosphingobium ginsenosidimutans</name>
    <dbReference type="NCBI Taxonomy" id="1176536"/>
    <lineage>
        <taxon>Bacteria</taxon>
        <taxon>Pseudomonadati</taxon>
        <taxon>Pseudomonadota</taxon>
        <taxon>Alphaproteobacteria</taxon>
        <taxon>Sphingomonadales</taxon>
        <taxon>Sphingomonadaceae</taxon>
        <taxon>Novosphingobium</taxon>
    </lineage>
</organism>
<dbReference type="Gene3D" id="3.40.630.30">
    <property type="match status" value="1"/>
</dbReference>
<dbReference type="RefSeq" id="WP_147089006.1">
    <property type="nucleotide sequence ID" value="NZ_BAABJD010000002.1"/>
</dbReference>
<dbReference type="OrthoDB" id="9804026at2"/>
<feature type="domain" description="N-acetyltransferase" evidence="3">
    <location>
        <begin position="1"/>
        <end position="147"/>
    </location>
</feature>
<dbReference type="Proteomes" id="UP000321172">
    <property type="component" value="Chromosome"/>
</dbReference>
<keyword evidence="5" id="KW-1185">Reference proteome</keyword>
<evidence type="ECO:0000259" key="3">
    <source>
        <dbReference type="PROSITE" id="PS51186"/>
    </source>
</evidence>
<dbReference type="PROSITE" id="PS51186">
    <property type="entry name" value="GNAT"/>
    <property type="match status" value="1"/>
</dbReference>